<feature type="binding site" evidence="7">
    <location>
        <position position="35"/>
    </location>
    <ligand>
        <name>substrate</name>
    </ligand>
</feature>
<keyword evidence="4 7" id="KW-0418">Kinase</keyword>
<feature type="binding site" evidence="7">
    <location>
        <position position="80"/>
    </location>
    <ligand>
        <name>substrate</name>
    </ligand>
</feature>
<keyword evidence="7" id="KW-0479">Metal-binding</keyword>
<feature type="binding site" evidence="7">
    <location>
        <position position="17"/>
    </location>
    <ligand>
        <name>Mg(2+)</name>
        <dbReference type="ChEBI" id="CHEBI:18420"/>
    </ligand>
</feature>
<dbReference type="HAMAP" id="MF_00109">
    <property type="entry name" value="Shikimate_kinase"/>
    <property type="match status" value="1"/>
</dbReference>
<accession>A0ABW5NEX0</accession>
<dbReference type="GO" id="GO:0016301">
    <property type="term" value="F:kinase activity"/>
    <property type="evidence" value="ECO:0007669"/>
    <property type="project" value="UniProtKB-KW"/>
</dbReference>
<keyword evidence="9" id="KW-1185">Reference proteome</keyword>
<sequence length="171" mass="19583">MATKPVFLIGFMGSGKTTWGKKLANALERPFVDLDAVLVQRVGMSIPEYFKAFGEEQFRILESEVLREQINQNTIVSTGGGTPCYFDNMDWILEHGISLYLDHSVKSLWNRLNASDVNKRPALKGFTGEQLHQFIDEKLTERLPYYQRAHITVDQVNTSIQELANIVRTYR</sequence>
<evidence type="ECO:0000256" key="4">
    <source>
        <dbReference type="ARBA" id="ARBA00022777"/>
    </source>
</evidence>
<keyword evidence="7" id="KW-0460">Magnesium</keyword>
<keyword evidence="1 7" id="KW-0028">Amino-acid biosynthesis</keyword>
<proteinExistence type="inferred from homology"/>
<feature type="binding site" evidence="7">
    <location>
        <position position="120"/>
    </location>
    <ligand>
        <name>ATP</name>
        <dbReference type="ChEBI" id="CHEBI:30616"/>
    </ligand>
</feature>
<gene>
    <name evidence="7" type="primary">aroK</name>
    <name evidence="8" type="ORF">ACFSQ3_00660</name>
</gene>
<feature type="binding site" evidence="7">
    <location>
        <position position="59"/>
    </location>
    <ligand>
        <name>substrate</name>
    </ligand>
</feature>
<evidence type="ECO:0000256" key="7">
    <source>
        <dbReference type="HAMAP-Rule" id="MF_00109"/>
    </source>
</evidence>
<comment type="subcellular location">
    <subcellularLocation>
        <location evidence="7">Cytoplasm</location>
    </subcellularLocation>
</comment>
<evidence type="ECO:0000256" key="1">
    <source>
        <dbReference type="ARBA" id="ARBA00022605"/>
    </source>
</evidence>
<dbReference type="PANTHER" id="PTHR21087:SF16">
    <property type="entry name" value="SHIKIMATE KINASE 1, CHLOROPLASTIC"/>
    <property type="match status" value="1"/>
</dbReference>
<dbReference type="InterPro" id="IPR000623">
    <property type="entry name" value="Shikimate_kinase/TSH1"/>
</dbReference>
<organism evidence="8 9">
    <name type="scientific">Sphingobacterium corticis</name>
    <dbReference type="NCBI Taxonomy" id="1812823"/>
    <lineage>
        <taxon>Bacteria</taxon>
        <taxon>Pseudomonadati</taxon>
        <taxon>Bacteroidota</taxon>
        <taxon>Sphingobacteriia</taxon>
        <taxon>Sphingobacteriales</taxon>
        <taxon>Sphingobacteriaceae</taxon>
        <taxon>Sphingobacterium</taxon>
    </lineage>
</organism>
<evidence type="ECO:0000313" key="8">
    <source>
        <dbReference type="EMBL" id="MFD2597445.1"/>
    </source>
</evidence>
<dbReference type="Gene3D" id="3.40.50.300">
    <property type="entry name" value="P-loop containing nucleotide triphosphate hydrolases"/>
    <property type="match status" value="1"/>
</dbReference>
<protein>
    <recommendedName>
        <fullName evidence="7">Shikimate kinase</fullName>
        <shortName evidence="7">SK</shortName>
        <ecNumber evidence="7">2.7.1.71</ecNumber>
    </recommendedName>
</protein>
<dbReference type="Proteomes" id="UP001597393">
    <property type="component" value="Unassembled WGS sequence"/>
</dbReference>
<dbReference type="InterPro" id="IPR031322">
    <property type="entry name" value="Shikimate/glucono_kinase"/>
</dbReference>
<keyword evidence="2 7" id="KW-0808">Transferase</keyword>
<keyword evidence="7" id="KW-0963">Cytoplasm</keyword>
<evidence type="ECO:0000256" key="2">
    <source>
        <dbReference type="ARBA" id="ARBA00022679"/>
    </source>
</evidence>
<evidence type="ECO:0000256" key="3">
    <source>
        <dbReference type="ARBA" id="ARBA00022741"/>
    </source>
</evidence>
<dbReference type="EC" id="2.7.1.71" evidence="7"/>
<dbReference type="SUPFAM" id="SSF52540">
    <property type="entry name" value="P-loop containing nucleoside triphosphate hydrolases"/>
    <property type="match status" value="1"/>
</dbReference>
<comment type="cofactor">
    <cofactor evidence="7">
        <name>Mg(2+)</name>
        <dbReference type="ChEBI" id="CHEBI:18420"/>
    </cofactor>
    <text evidence="7">Binds 1 Mg(2+) ion per subunit.</text>
</comment>
<comment type="pathway">
    <text evidence="7">Metabolic intermediate biosynthesis; chorismate biosynthesis; chorismate from D-erythrose 4-phosphate and phosphoenolpyruvate: step 5/7.</text>
</comment>
<dbReference type="CDD" id="cd00464">
    <property type="entry name" value="SK"/>
    <property type="match status" value="1"/>
</dbReference>
<comment type="similarity">
    <text evidence="7">Belongs to the shikimate kinase family.</text>
</comment>
<dbReference type="PRINTS" id="PR01100">
    <property type="entry name" value="SHIKIMTKNASE"/>
</dbReference>
<keyword evidence="3 7" id="KW-0547">Nucleotide-binding</keyword>
<dbReference type="RefSeq" id="WP_380866612.1">
    <property type="nucleotide sequence ID" value="NZ_JBHUMA010000003.1"/>
</dbReference>
<dbReference type="Pfam" id="PF01202">
    <property type="entry name" value="SKI"/>
    <property type="match status" value="1"/>
</dbReference>
<comment type="subunit">
    <text evidence="7">Monomer.</text>
</comment>
<reference evidence="9" key="1">
    <citation type="journal article" date="2019" name="Int. J. Syst. Evol. Microbiol.">
        <title>The Global Catalogue of Microorganisms (GCM) 10K type strain sequencing project: providing services to taxonomists for standard genome sequencing and annotation.</title>
        <authorList>
            <consortium name="The Broad Institute Genomics Platform"/>
            <consortium name="The Broad Institute Genome Sequencing Center for Infectious Disease"/>
            <person name="Wu L."/>
            <person name="Ma J."/>
        </authorList>
    </citation>
    <scope>NUCLEOTIDE SEQUENCE [LARGE SCALE GENOMIC DNA]</scope>
    <source>
        <strain evidence="9">KCTC 42248</strain>
    </source>
</reference>
<evidence type="ECO:0000256" key="5">
    <source>
        <dbReference type="ARBA" id="ARBA00022840"/>
    </source>
</evidence>
<keyword evidence="6 7" id="KW-0057">Aromatic amino acid biosynthesis</keyword>
<comment type="caution">
    <text evidence="7">Lacks conserved residue(s) required for the propagation of feature annotation.</text>
</comment>
<evidence type="ECO:0000256" key="6">
    <source>
        <dbReference type="ARBA" id="ARBA00023141"/>
    </source>
</evidence>
<feature type="binding site" evidence="7">
    <location>
        <begin position="13"/>
        <end position="18"/>
    </location>
    <ligand>
        <name>ATP</name>
        <dbReference type="ChEBI" id="CHEBI:30616"/>
    </ligand>
</feature>
<dbReference type="EMBL" id="JBHUMA010000003">
    <property type="protein sequence ID" value="MFD2597445.1"/>
    <property type="molecule type" value="Genomic_DNA"/>
</dbReference>
<keyword evidence="5 7" id="KW-0067">ATP-binding</keyword>
<evidence type="ECO:0000313" key="9">
    <source>
        <dbReference type="Proteomes" id="UP001597393"/>
    </source>
</evidence>
<name>A0ABW5NEX0_9SPHI</name>
<comment type="caution">
    <text evidence="8">The sequence shown here is derived from an EMBL/GenBank/DDBJ whole genome shotgun (WGS) entry which is preliminary data.</text>
</comment>
<comment type="catalytic activity">
    <reaction evidence="7">
        <text>shikimate + ATP = 3-phosphoshikimate + ADP + H(+)</text>
        <dbReference type="Rhea" id="RHEA:13121"/>
        <dbReference type="ChEBI" id="CHEBI:15378"/>
        <dbReference type="ChEBI" id="CHEBI:30616"/>
        <dbReference type="ChEBI" id="CHEBI:36208"/>
        <dbReference type="ChEBI" id="CHEBI:145989"/>
        <dbReference type="ChEBI" id="CHEBI:456216"/>
        <dbReference type="EC" id="2.7.1.71"/>
    </reaction>
</comment>
<feature type="binding site" evidence="7">
    <location>
        <position position="142"/>
    </location>
    <ligand>
        <name>substrate</name>
    </ligand>
</feature>
<dbReference type="PANTHER" id="PTHR21087">
    <property type="entry name" value="SHIKIMATE KINASE"/>
    <property type="match status" value="1"/>
</dbReference>
<comment type="function">
    <text evidence="7">Catalyzes the specific phosphorylation of the 3-hydroxyl group of shikimic acid using ATP as a cosubstrate.</text>
</comment>
<dbReference type="InterPro" id="IPR027417">
    <property type="entry name" value="P-loop_NTPase"/>
</dbReference>